<evidence type="ECO:0000256" key="1">
    <source>
        <dbReference type="SAM" id="MobiDB-lite"/>
    </source>
</evidence>
<dbReference type="Proteomes" id="UP000729402">
    <property type="component" value="Unassembled WGS sequence"/>
</dbReference>
<evidence type="ECO:0000313" key="3">
    <source>
        <dbReference type="Proteomes" id="UP000729402"/>
    </source>
</evidence>
<gene>
    <name evidence="2" type="ORF">GUJ93_ZPchr0006g45265</name>
</gene>
<protein>
    <submittedName>
        <fullName evidence="2">Uncharacterized protein</fullName>
    </submittedName>
</protein>
<reference evidence="2" key="2">
    <citation type="submission" date="2021-02" db="EMBL/GenBank/DDBJ databases">
        <authorList>
            <person name="Kimball J.A."/>
            <person name="Haas M.W."/>
            <person name="Macchietto M."/>
            <person name="Kono T."/>
            <person name="Duquette J."/>
            <person name="Shao M."/>
        </authorList>
    </citation>
    <scope>NUCLEOTIDE SEQUENCE</scope>
    <source>
        <tissue evidence="2">Fresh leaf tissue</tissue>
    </source>
</reference>
<accession>A0A8J5SDL3</accession>
<evidence type="ECO:0000313" key="2">
    <source>
        <dbReference type="EMBL" id="KAG8069943.1"/>
    </source>
</evidence>
<comment type="caution">
    <text evidence="2">The sequence shown here is derived from an EMBL/GenBank/DDBJ whole genome shotgun (WGS) entry which is preliminary data.</text>
</comment>
<proteinExistence type="predicted"/>
<organism evidence="2 3">
    <name type="scientific">Zizania palustris</name>
    <name type="common">Northern wild rice</name>
    <dbReference type="NCBI Taxonomy" id="103762"/>
    <lineage>
        <taxon>Eukaryota</taxon>
        <taxon>Viridiplantae</taxon>
        <taxon>Streptophyta</taxon>
        <taxon>Embryophyta</taxon>
        <taxon>Tracheophyta</taxon>
        <taxon>Spermatophyta</taxon>
        <taxon>Magnoliopsida</taxon>
        <taxon>Liliopsida</taxon>
        <taxon>Poales</taxon>
        <taxon>Poaceae</taxon>
        <taxon>BOP clade</taxon>
        <taxon>Oryzoideae</taxon>
        <taxon>Oryzeae</taxon>
        <taxon>Zizaniinae</taxon>
        <taxon>Zizania</taxon>
    </lineage>
</organism>
<sequence length="452" mass="51118">MSVAQSLSRTVANHPGTFKMTVTRTLPMRMTALRMKKNWHPQPPAASEDPFASLEFKVDVRNQENFARLRHHNQFLRPRDTSDQRFHTKFQKEVFNIAYENRSLAPHKWISWRDLSGEVAALRNIFGTIGINKIVSLKQDFNWDVIRQFYATVFIPATCDSLTWMTGDIFCIATKQEIQSAWDIRFSSGLRLHDEFTHNPLSEEEMAQFYIPSAAHKIGGVTGMKTLHSVAHRILRHSILPRLGNNDAIRGVAWTLLDAVMTGKRFDVIHLMLYEMALSKGSLTLGVYYAPFIMRLILSKVGNVNERLDITHSQYRPRFSATPLAPAVDPADMGAGQVHPQDIPSSSFAPPQSSGSGAYFGMDATQFFDPVLQQVTAGFLQLNSRMDQMALGQEAITSHLQNLQGGQERINSRIDTLSSRVDRLDSSSSTGYPLQYQRRHRRLDDSQPPSQD</sequence>
<feature type="region of interest" description="Disordered" evidence="1">
    <location>
        <begin position="421"/>
        <end position="452"/>
    </location>
</feature>
<dbReference type="OrthoDB" id="644317at2759"/>
<reference evidence="2" key="1">
    <citation type="journal article" date="2021" name="bioRxiv">
        <title>Whole Genome Assembly and Annotation of Northern Wild Rice, Zizania palustris L., Supports a Whole Genome Duplication in the Zizania Genus.</title>
        <authorList>
            <person name="Haas M."/>
            <person name="Kono T."/>
            <person name="Macchietto M."/>
            <person name="Millas R."/>
            <person name="McGilp L."/>
            <person name="Shao M."/>
            <person name="Duquette J."/>
            <person name="Hirsch C.N."/>
            <person name="Kimball J."/>
        </authorList>
    </citation>
    <scope>NUCLEOTIDE SEQUENCE</scope>
    <source>
        <tissue evidence="2">Fresh leaf tissue</tissue>
    </source>
</reference>
<keyword evidence="3" id="KW-1185">Reference proteome</keyword>
<name>A0A8J5SDL3_ZIZPA</name>
<dbReference type="EMBL" id="JAAALK010000283">
    <property type="protein sequence ID" value="KAG8069943.1"/>
    <property type="molecule type" value="Genomic_DNA"/>
</dbReference>
<dbReference type="AlphaFoldDB" id="A0A8J5SDL3"/>